<keyword evidence="2" id="KW-0963">Cytoplasm</keyword>
<evidence type="ECO:0000256" key="4">
    <source>
        <dbReference type="ARBA" id="ARBA00022803"/>
    </source>
</evidence>
<dbReference type="Gene3D" id="1.25.40.10">
    <property type="entry name" value="Tetratricopeptide repeat domain"/>
    <property type="match status" value="2"/>
</dbReference>
<keyword evidence="3" id="KW-0677">Repeat</keyword>
<evidence type="ECO:0000256" key="2">
    <source>
        <dbReference type="ARBA" id="ARBA00022490"/>
    </source>
</evidence>
<dbReference type="GO" id="GO:0042030">
    <property type="term" value="F:ATPase inhibitor activity"/>
    <property type="evidence" value="ECO:0007669"/>
    <property type="project" value="UniProtKB-ARBA"/>
</dbReference>
<dbReference type="SUPFAM" id="SSF48452">
    <property type="entry name" value="TPR-like"/>
    <property type="match status" value="2"/>
</dbReference>
<evidence type="ECO:0000313" key="9">
    <source>
        <dbReference type="EMBL" id="KAF9515238.1"/>
    </source>
</evidence>
<dbReference type="PANTHER" id="PTHR22904">
    <property type="entry name" value="TPR REPEAT CONTAINING PROTEIN"/>
    <property type="match status" value="1"/>
</dbReference>
<dbReference type="PANTHER" id="PTHR22904:SF523">
    <property type="entry name" value="STRESS-INDUCED-PHOSPHOPROTEIN 1"/>
    <property type="match status" value="1"/>
</dbReference>
<feature type="compositionally biased region" description="Pro residues" evidence="7">
    <location>
        <begin position="165"/>
        <end position="175"/>
    </location>
</feature>
<evidence type="ECO:0000256" key="7">
    <source>
        <dbReference type="SAM" id="MobiDB-lite"/>
    </source>
</evidence>
<feature type="region of interest" description="Disordered" evidence="7">
    <location>
        <begin position="135"/>
        <end position="193"/>
    </location>
</feature>
<dbReference type="PROSITE" id="PS50005">
    <property type="entry name" value="TPR"/>
    <property type="match status" value="1"/>
</dbReference>
<dbReference type="Gene3D" id="1.10.260.100">
    <property type="match status" value="2"/>
</dbReference>
<evidence type="ECO:0000256" key="5">
    <source>
        <dbReference type="ARBA" id="ARBA00064323"/>
    </source>
</evidence>
<feature type="repeat" description="TPR" evidence="6">
    <location>
        <begin position="12"/>
        <end position="45"/>
    </location>
</feature>
<accession>A0A9P6B059</accession>
<evidence type="ECO:0000256" key="6">
    <source>
        <dbReference type="PROSITE-ProRule" id="PRU00339"/>
    </source>
</evidence>
<protein>
    <recommendedName>
        <fullName evidence="8">STI1 domain-containing protein</fullName>
    </recommendedName>
</protein>
<dbReference type="GO" id="GO:0051879">
    <property type="term" value="F:Hsp90 protein binding"/>
    <property type="evidence" value="ECO:0007669"/>
    <property type="project" value="TreeGrafter"/>
</dbReference>
<keyword evidence="10" id="KW-1185">Reference proteome</keyword>
<dbReference type="InterPro" id="IPR019734">
    <property type="entry name" value="TPR_rpt"/>
</dbReference>
<dbReference type="Proteomes" id="UP000886523">
    <property type="component" value="Unassembled WGS sequence"/>
</dbReference>
<comment type="subunit">
    <text evidence="5">Part of a larger complex that includes HSP70, HSP90, and immunophilins.</text>
</comment>
<feature type="domain" description="STI1" evidence="8">
    <location>
        <begin position="76"/>
        <end position="125"/>
    </location>
</feature>
<dbReference type="GO" id="GO:0005737">
    <property type="term" value="C:cytoplasm"/>
    <property type="evidence" value="ECO:0007669"/>
    <property type="project" value="UniProtKB-SubCell"/>
</dbReference>
<organism evidence="9 10">
    <name type="scientific">Hydnum rufescens UP504</name>
    <dbReference type="NCBI Taxonomy" id="1448309"/>
    <lineage>
        <taxon>Eukaryota</taxon>
        <taxon>Fungi</taxon>
        <taxon>Dikarya</taxon>
        <taxon>Basidiomycota</taxon>
        <taxon>Agaricomycotina</taxon>
        <taxon>Agaricomycetes</taxon>
        <taxon>Cantharellales</taxon>
        <taxon>Hydnaceae</taxon>
        <taxon>Hydnum</taxon>
    </lineage>
</organism>
<dbReference type="AlphaFoldDB" id="A0A9P6B059"/>
<keyword evidence="4 6" id="KW-0802">TPR repeat</keyword>
<feature type="domain" description="STI1" evidence="8">
    <location>
        <begin position="269"/>
        <end position="308"/>
    </location>
</feature>
<dbReference type="SMART" id="SM00028">
    <property type="entry name" value="TPR"/>
    <property type="match status" value="2"/>
</dbReference>
<dbReference type="EMBL" id="MU128952">
    <property type="protein sequence ID" value="KAF9515238.1"/>
    <property type="molecule type" value="Genomic_DNA"/>
</dbReference>
<dbReference type="InterPro" id="IPR041243">
    <property type="entry name" value="STI1/HOP_DP"/>
</dbReference>
<dbReference type="SMART" id="SM00727">
    <property type="entry name" value="STI1"/>
    <property type="match status" value="2"/>
</dbReference>
<name>A0A9P6B059_9AGAM</name>
<dbReference type="InterPro" id="IPR006636">
    <property type="entry name" value="STI1_HS-bd"/>
</dbReference>
<comment type="caution">
    <text evidence="9">The sequence shown here is derived from an EMBL/GenBank/DDBJ whole genome shotgun (WGS) entry which is preliminary data.</text>
</comment>
<dbReference type="OrthoDB" id="2423701at2759"/>
<gene>
    <name evidence="9" type="ORF">BS47DRAFT_800541</name>
</gene>
<comment type="subcellular location">
    <subcellularLocation>
        <location evidence="1">Cytoplasm</location>
    </subcellularLocation>
</comment>
<dbReference type="FunFam" id="1.10.260.100:FF:000002">
    <property type="entry name" value="Stress-induced-phosphoprotein 1 (Hsp70/Hsp90-organizing)"/>
    <property type="match status" value="1"/>
</dbReference>
<sequence>MHQTIRVNPTWSKGYARKGAALHGEKRWNEAISAYEQGLKLEGDNPSPALLKGLKEVQEAQRSDRSENGFGRIFQDPNLLKKLAAHPKTAPLLADQGFVAQLKNLQANPNLGTSALQDPRMIQVLGVLLGVDMEGANRPEGSNEGPRDPFSTPPPFPSNSQAPPASAPRPPPAPAPQDTEMAEPEEKDADKAIEVDPKFVKGYIRKSLVLFAMREYSKAMEAVQRASDVDEEHKHTHEIEQQIQKISMALYTQREGETEEETLARAMRDPEVASIMQDPIIQQILQQAQQDPKALQDHMKNPMIREKIQKLVTAGIIRTR</sequence>
<evidence type="ECO:0000313" key="10">
    <source>
        <dbReference type="Proteomes" id="UP000886523"/>
    </source>
</evidence>
<dbReference type="FunFam" id="1.10.260.100:FF:000004">
    <property type="entry name" value="Putative stress-induced-phosphoprotein 1"/>
    <property type="match status" value="1"/>
</dbReference>
<dbReference type="InterPro" id="IPR011990">
    <property type="entry name" value="TPR-like_helical_dom_sf"/>
</dbReference>
<evidence type="ECO:0000256" key="1">
    <source>
        <dbReference type="ARBA" id="ARBA00004496"/>
    </source>
</evidence>
<evidence type="ECO:0000256" key="3">
    <source>
        <dbReference type="ARBA" id="ARBA00022737"/>
    </source>
</evidence>
<evidence type="ECO:0000259" key="8">
    <source>
        <dbReference type="SMART" id="SM00727"/>
    </source>
</evidence>
<dbReference type="Pfam" id="PF17830">
    <property type="entry name" value="STI1-HOP_DP"/>
    <property type="match status" value="2"/>
</dbReference>
<proteinExistence type="predicted"/>
<reference evidence="9" key="1">
    <citation type="journal article" date="2020" name="Nat. Commun.">
        <title>Large-scale genome sequencing of mycorrhizal fungi provides insights into the early evolution of symbiotic traits.</title>
        <authorList>
            <person name="Miyauchi S."/>
            <person name="Kiss E."/>
            <person name="Kuo A."/>
            <person name="Drula E."/>
            <person name="Kohler A."/>
            <person name="Sanchez-Garcia M."/>
            <person name="Morin E."/>
            <person name="Andreopoulos B."/>
            <person name="Barry K.W."/>
            <person name="Bonito G."/>
            <person name="Buee M."/>
            <person name="Carver A."/>
            <person name="Chen C."/>
            <person name="Cichocki N."/>
            <person name="Clum A."/>
            <person name="Culley D."/>
            <person name="Crous P.W."/>
            <person name="Fauchery L."/>
            <person name="Girlanda M."/>
            <person name="Hayes R.D."/>
            <person name="Keri Z."/>
            <person name="LaButti K."/>
            <person name="Lipzen A."/>
            <person name="Lombard V."/>
            <person name="Magnuson J."/>
            <person name="Maillard F."/>
            <person name="Murat C."/>
            <person name="Nolan M."/>
            <person name="Ohm R.A."/>
            <person name="Pangilinan J."/>
            <person name="Pereira M.F."/>
            <person name="Perotto S."/>
            <person name="Peter M."/>
            <person name="Pfister S."/>
            <person name="Riley R."/>
            <person name="Sitrit Y."/>
            <person name="Stielow J.B."/>
            <person name="Szollosi G."/>
            <person name="Zifcakova L."/>
            <person name="Stursova M."/>
            <person name="Spatafora J.W."/>
            <person name="Tedersoo L."/>
            <person name="Vaario L.M."/>
            <person name="Yamada A."/>
            <person name="Yan M."/>
            <person name="Wang P."/>
            <person name="Xu J."/>
            <person name="Bruns T."/>
            <person name="Baldrian P."/>
            <person name="Vilgalys R."/>
            <person name="Dunand C."/>
            <person name="Henrissat B."/>
            <person name="Grigoriev I.V."/>
            <person name="Hibbett D."/>
            <person name="Nagy L.G."/>
            <person name="Martin F.M."/>
        </authorList>
    </citation>
    <scope>NUCLEOTIDE SEQUENCE</scope>
    <source>
        <strain evidence="9">UP504</strain>
    </source>
</reference>